<reference evidence="1" key="2">
    <citation type="submission" date="2020-09" db="EMBL/GenBank/DDBJ databases">
        <authorList>
            <person name="Sun Q."/>
            <person name="Ohkuma M."/>
        </authorList>
    </citation>
    <scope>NUCLEOTIDE SEQUENCE</scope>
    <source>
        <strain evidence="1">JCM 31311</strain>
    </source>
</reference>
<name>A0A918CPJ6_9DEIO</name>
<dbReference type="Proteomes" id="UP000603865">
    <property type="component" value="Unassembled WGS sequence"/>
</dbReference>
<sequence length="94" mass="9948">MYPSTVLANGEQLIYATAYGSSNNLEKAIASVVSNRMNVLNDAELVDVQVVGLSGATPQQDQPGVLLVLRTRRKATQPLPLAVDGAPVVTEDNI</sequence>
<protein>
    <submittedName>
        <fullName evidence="1">Uncharacterized protein</fullName>
    </submittedName>
</protein>
<dbReference type="EMBL" id="BMQL01000062">
    <property type="protein sequence ID" value="GGR34059.1"/>
    <property type="molecule type" value="Genomic_DNA"/>
</dbReference>
<comment type="caution">
    <text evidence="1">The sequence shown here is derived from an EMBL/GenBank/DDBJ whole genome shotgun (WGS) entry which is preliminary data.</text>
</comment>
<accession>A0A918CPJ6</accession>
<reference evidence="1" key="1">
    <citation type="journal article" date="2014" name="Int. J. Syst. Evol. Microbiol.">
        <title>Complete genome sequence of Corynebacterium casei LMG S-19264T (=DSM 44701T), isolated from a smear-ripened cheese.</title>
        <authorList>
            <consortium name="US DOE Joint Genome Institute (JGI-PGF)"/>
            <person name="Walter F."/>
            <person name="Albersmeier A."/>
            <person name="Kalinowski J."/>
            <person name="Ruckert C."/>
        </authorList>
    </citation>
    <scope>NUCLEOTIDE SEQUENCE</scope>
    <source>
        <strain evidence="1">JCM 31311</strain>
    </source>
</reference>
<gene>
    <name evidence="1" type="ORF">GCM10008957_50330</name>
</gene>
<evidence type="ECO:0000313" key="2">
    <source>
        <dbReference type="Proteomes" id="UP000603865"/>
    </source>
</evidence>
<keyword evidence="2" id="KW-1185">Reference proteome</keyword>
<dbReference type="AlphaFoldDB" id="A0A918CPJ6"/>
<organism evidence="1 2">
    <name type="scientific">Deinococcus ruber</name>
    <dbReference type="NCBI Taxonomy" id="1848197"/>
    <lineage>
        <taxon>Bacteria</taxon>
        <taxon>Thermotogati</taxon>
        <taxon>Deinococcota</taxon>
        <taxon>Deinococci</taxon>
        <taxon>Deinococcales</taxon>
        <taxon>Deinococcaceae</taxon>
        <taxon>Deinococcus</taxon>
    </lineage>
</organism>
<proteinExistence type="predicted"/>
<evidence type="ECO:0000313" key="1">
    <source>
        <dbReference type="EMBL" id="GGR34059.1"/>
    </source>
</evidence>